<dbReference type="InterPro" id="IPR029063">
    <property type="entry name" value="SAM-dependent_MTases_sf"/>
</dbReference>
<dbReference type="GO" id="GO:0032259">
    <property type="term" value="P:methylation"/>
    <property type="evidence" value="ECO:0007669"/>
    <property type="project" value="UniProtKB-KW"/>
</dbReference>
<evidence type="ECO:0000256" key="1">
    <source>
        <dbReference type="ARBA" id="ARBA00006594"/>
    </source>
</evidence>
<comment type="caution">
    <text evidence="8">The sequence shown here is derived from an EMBL/GenBank/DDBJ whole genome shotgun (WGS) entry which is preliminary data.</text>
</comment>
<comment type="catalytic activity">
    <reaction evidence="6">
        <text>a 2'-deoxyadenosine in DNA + S-adenosyl-L-methionine = an N(6)-methyl-2'-deoxyadenosine in DNA + S-adenosyl-L-homocysteine + H(+)</text>
        <dbReference type="Rhea" id="RHEA:15197"/>
        <dbReference type="Rhea" id="RHEA-COMP:12418"/>
        <dbReference type="Rhea" id="RHEA-COMP:12419"/>
        <dbReference type="ChEBI" id="CHEBI:15378"/>
        <dbReference type="ChEBI" id="CHEBI:57856"/>
        <dbReference type="ChEBI" id="CHEBI:59789"/>
        <dbReference type="ChEBI" id="CHEBI:90615"/>
        <dbReference type="ChEBI" id="CHEBI:90616"/>
        <dbReference type="EC" id="2.1.1.72"/>
    </reaction>
</comment>
<dbReference type="PROSITE" id="PS00092">
    <property type="entry name" value="N6_MTASE"/>
    <property type="match status" value="1"/>
</dbReference>
<dbReference type="EMBL" id="QLLR01000008">
    <property type="protein sequence ID" value="RAJ31723.1"/>
    <property type="molecule type" value="Genomic_DNA"/>
</dbReference>
<evidence type="ECO:0000256" key="3">
    <source>
        <dbReference type="ARBA" id="ARBA00022603"/>
    </source>
</evidence>
<dbReference type="InterPro" id="IPR003356">
    <property type="entry name" value="DNA_methylase_A-5"/>
</dbReference>
<feature type="domain" description="DNA methylase adenine-specific" evidence="7">
    <location>
        <begin position="296"/>
        <end position="544"/>
    </location>
</feature>
<keyword evidence="5" id="KW-0680">Restriction system</keyword>
<sequence>MRKESIYSELGYTGFLTDNSEVVARYPDYAEIIKIGADKIYFSGNHPAILFVEVDSFTDVELKRIATIQHKAWNYRKVILLFALSSTEIRIYNCYEKPLYINSLDDPSSKLNPAQLFDYNTQNKDADALSILLEIFSRIGVDNGLLWTEQLEIRKKINLQNRIDAYLVKCLFDTAKALEKNGLGREIIHGLLMRSLFILFLEDKGAANEAGLYERIKPGSSSYFDILEDKEATYQLFDEVQLHFNGNVSPVLKNEKDAVTEQHLKFIQRCFIDGDISGNSTLFDDWRIFNFEIIQIEVLSEIYENFLGEFKHERGQFYTPHNLVELILSDKLAVNDSNFNLKILDPACGSGIFLVESYRRLIKRWKKAHNESRIAFEDLRSLLVDNIFGIEIDQTAIKVAAFSLYIALVDELDPKTLWIETNYQLPYLIFDPDDSSIEHQGSNLWRRDTIGEVDTETFPKVDLIVGNPPFGTKKLPSAITTYCTKHKFANEYVLPFLHKSAQFSNNGDIALIFNSKVLTNTQKPYQNFRKWLFNDNHVEKIYNLSIFRKVPKHFGGQLFTSAVGPVSIVYFNPLKPENISETIGYWAPKTYVKSSLVDGVVIDPTDIKNLPRIECQNPNSKIWKIAFWGNFQGFRLLQRLQRSTLKNYFDKNKNWKSGRGLNADSQNPDFIPESMIITESIERYCTDEKTSTKPNTKYYRKNDEDLFNPPFILFKEGQHQTEIACSLFYGKAYCTTGAFPINNIDNDIDDKKYLVSYLNSDLAKFILFLTASSWGIERERVLLNELMELPSPFPISNVESRNKIVDAFDKIVLLRKQPLQDNIEIQSLEELIFEEFKKQFSLTARDIMLIEDTMRFNLGLFKDGQNSVGFHRTTVAENQAYSEMLCQDINIFLGSSKTKVSATVFDLKASDPLNLIIIRFYSDGEKTDVQLNDVSALRTQLRELDKYTIQQKVHSIYVQKHFKYYDKDSIHIIKPNQKRFWSRAQAMEDASALIGEILNMATK</sequence>
<evidence type="ECO:0000313" key="9">
    <source>
        <dbReference type="Proteomes" id="UP000249754"/>
    </source>
</evidence>
<evidence type="ECO:0000256" key="5">
    <source>
        <dbReference type="ARBA" id="ARBA00022747"/>
    </source>
</evidence>
<dbReference type="Pfam" id="PF02384">
    <property type="entry name" value="N6_Mtase"/>
    <property type="match status" value="1"/>
</dbReference>
<dbReference type="EC" id="2.1.1.72" evidence="2"/>
<dbReference type="Proteomes" id="UP000249754">
    <property type="component" value="Unassembled WGS sequence"/>
</dbReference>
<dbReference type="SUPFAM" id="SSF53335">
    <property type="entry name" value="S-adenosyl-L-methionine-dependent methyltransferases"/>
    <property type="match status" value="1"/>
</dbReference>
<evidence type="ECO:0000256" key="2">
    <source>
        <dbReference type="ARBA" id="ARBA00011900"/>
    </source>
</evidence>
<dbReference type="OrthoDB" id="32195at2"/>
<dbReference type="GO" id="GO:0009007">
    <property type="term" value="F:site-specific DNA-methyltransferase (adenine-specific) activity"/>
    <property type="evidence" value="ECO:0007669"/>
    <property type="project" value="UniProtKB-EC"/>
</dbReference>
<accession>A0A327SW45</accession>
<dbReference type="RefSeq" id="WP_111633742.1">
    <property type="nucleotide sequence ID" value="NZ_QLLR01000008.1"/>
</dbReference>
<dbReference type="InterPro" id="IPR050953">
    <property type="entry name" value="N4_N6_ade-DNA_methylase"/>
</dbReference>
<dbReference type="AlphaFoldDB" id="A0A327SW45"/>
<dbReference type="PANTHER" id="PTHR33841:SF1">
    <property type="entry name" value="DNA METHYLTRANSFERASE A"/>
    <property type="match status" value="1"/>
</dbReference>
<comment type="similarity">
    <text evidence="1">Belongs to the N(4)/N(6)-methyltransferase family.</text>
</comment>
<evidence type="ECO:0000313" key="8">
    <source>
        <dbReference type="EMBL" id="RAJ31723.1"/>
    </source>
</evidence>
<dbReference type="GO" id="GO:0008170">
    <property type="term" value="F:N-methyltransferase activity"/>
    <property type="evidence" value="ECO:0007669"/>
    <property type="project" value="InterPro"/>
</dbReference>
<dbReference type="Gene3D" id="3.40.50.150">
    <property type="entry name" value="Vaccinia Virus protein VP39"/>
    <property type="match status" value="1"/>
</dbReference>
<evidence type="ECO:0000256" key="6">
    <source>
        <dbReference type="ARBA" id="ARBA00047942"/>
    </source>
</evidence>
<dbReference type="SUPFAM" id="SSF116734">
    <property type="entry name" value="DNA methylase specificity domain"/>
    <property type="match status" value="1"/>
</dbReference>
<dbReference type="PANTHER" id="PTHR33841">
    <property type="entry name" value="DNA METHYLTRANSFERASE YEEA-RELATED"/>
    <property type="match status" value="1"/>
</dbReference>
<protein>
    <recommendedName>
        <fullName evidence="2">site-specific DNA-methyltransferase (adenine-specific)</fullName>
        <ecNumber evidence="2">2.1.1.72</ecNumber>
    </recommendedName>
</protein>
<keyword evidence="3 8" id="KW-0489">Methyltransferase</keyword>
<evidence type="ECO:0000259" key="7">
    <source>
        <dbReference type="Pfam" id="PF02384"/>
    </source>
</evidence>
<reference evidence="8 9" key="1">
    <citation type="submission" date="2018-06" db="EMBL/GenBank/DDBJ databases">
        <title>Genomic Encyclopedia of Archaeal and Bacterial Type Strains, Phase II (KMG-II): from individual species to whole genera.</title>
        <authorList>
            <person name="Goeker M."/>
        </authorList>
    </citation>
    <scope>NUCLEOTIDE SEQUENCE [LARGE SCALE GENOMIC DNA]</scope>
    <source>
        <strain evidence="8 9">DSM 14825</strain>
    </source>
</reference>
<dbReference type="GO" id="GO:0009307">
    <property type="term" value="P:DNA restriction-modification system"/>
    <property type="evidence" value="ECO:0007669"/>
    <property type="project" value="UniProtKB-KW"/>
</dbReference>
<organism evidence="8 9">
    <name type="scientific">Pedobacter cryoconitis</name>
    <dbReference type="NCBI Taxonomy" id="188932"/>
    <lineage>
        <taxon>Bacteria</taxon>
        <taxon>Pseudomonadati</taxon>
        <taxon>Bacteroidota</taxon>
        <taxon>Sphingobacteriia</taxon>
        <taxon>Sphingobacteriales</taxon>
        <taxon>Sphingobacteriaceae</taxon>
        <taxon>Pedobacter</taxon>
    </lineage>
</organism>
<dbReference type="PRINTS" id="PR00507">
    <property type="entry name" value="N12N6MTFRASE"/>
</dbReference>
<proteinExistence type="inferred from homology"/>
<name>A0A327SW45_9SPHI</name>
<evidence type="ECO:0000256" key="4">
    <source>
        <dbReference type="ARBA" id="ARBA00022679"/>
    </source>
</evidence>
<gene>
    <name evidence="8" type="ORF">LY11_02223</name>
</gene>
<keyword evidence="4" id="KW-0808">Transferase</keyword>
<dbReference type="InterPro" id="IPR002052">
    <property type="entry name" value="DNA_methylase_N6_adenine_CS"/>
</dbReference>
<dbReference type="GO" id="GO:0003677">
    <property type="term" value="F:DNA binding"/>
    <property type="evidence" value="ECO:0007669"/>
    <property type="project" value="InterPro"/>
</dbReference>